<proteinExistence type="predicted"/>
<dbReference type="RefSeq" id="WP_188457157.1">
    <property type="nucleotide sequence ID" value="NZ_BMGM01000001.1"/>
</dbReference>
<dbReference type="PANTHER" id="PTHR36529">
    <property type="entry name" value="SLL1095 PROTEIN"/>
    <property type="match status" value="1"/>
</dbReference>
<gene>
    <name evidence="1" type="ORF">GCM10010832_01420</name>
</gene>
<dbReference type="PANTHER" id="PTHR36529:SF1">
    <property type="entry name" value="GLYCOSYLTRANSFERASE"/>
    <property type="match status" value="1"/>
</dbReference>
<evidence type="ECO:0000313" key="1">
    <source>
        <dbReference type="EMBL" id="GGE24458.1"/>
    </source>
</evidence>
<reference evidence="2" key="1">
    <citation type="journal article" date="2019" name="Int. J. Syst. Evol. Microbiol.">
        <title>The Global Catalogue of Microorganisms (GCM) 10K type strain sequencing project: providing services to taxonomists for standard genome sequencing and annotation.</title>
        <authorList>
            <consortium name="The Broad Institute Genomics Platform"/>
            <consortium name="The Broad Institute Genome Sequencing Center for Infectious Disease"/>
            <person name="Wu L."/>
            <person name="Ma J."/>
        </authorList>
    </citation>
    <scope>NUCLEOTIDE SEQUENCE [LARGE SCALE GENOMIC DNA]</scope>
    <source>
        <strain evidence="2">CGMCC 1.12931</strain>
    </source>
</reference>
<protein>
    <recommendedName>
        <fullName evidence="3">Glycosyltransferase</fullName>
    </recommendedName>
</protein>
<dbReference type="Proteomes" id="UP000599179">
    <property type="component" value="Unassembled WGS sequence"/>
</dbReference>
<comment type="caution">
    <text evidence="1">The sequence shown here is derived from an EMBL/GenBank/DDBJ whole genome shotgun (WGS) entry which is preliminary data.</text>
</comment>
<dbReference type="EMBL" id="BMGM01000001">
    <property type="protein sequence ID" value="GGE24458.1"/>
    <property type="molecule type" value="Genomic_DNA"/>
</dbReference>
<evidence type="ECO:0008006" key="3">
    <source>
        <dbReference type="Google" id="ProtNLM"/>
    </source>
</evidence>
<dbReference type="InterPro" id="IPR029044">
    <property type="entry name" value="Nucleotide-diphossugar_trans"/>
</dbReference>
<dbReference type="SUPFAM" id="SSF53448">
    <property type="entry name" value="Nucleotide-diphospho-sugar transferases"/>
    <property type="match status" value="1"/>
</dbReference>
<dbReference type="Pfam" id="PF09837">
    <property type="entry name" value="DUF2064"/>
    <property type="match status" value="1"/>
</dbReference>
<organism evidence="1 2">
    <name type="scientific">Psychroflexus planctonicus</name>
    <dbReference type="NCBI Taxonomy" id="1526575"/>
    <lineage>
        <taxon>Bacteria</taxon>
        <taxon>Pseudomonadati</taxon>
        <taxon>Bacteroidota</taxon>
        <taxon>Flavobacteriia</taxon>
        <taxon>Flavobacteriales</taxon>
        <taxon>Flavobacteriaceae</taxon>
        <taxon>Psychroflexus</taxon>
    </lineage>
</organism>
<evidence type="ECO:0000313" key="2">
    <source>
        <dbReference type="Proteomes" id="UP000599179"/>
    </source>
</evidence>
<accession>A0ABQ1SDG1</accession>
<sequence>MNEKLVIIFTRNPELGKCKTRLAASIGNKNALEIYKKLIQHTSQCVQQVRADAVVFYTEKIQLKDAWPDEDFQKQVQIKGHLGEKMQAAFEWGFAKGYTKICIVGSDLFSLETSDINEAFLQLEKTDLVFGPAEDGGYYLMGMKKLHPEAFLNKAWSTKMVLKETLEVLQRKSVTLLPIKNDIDTLEDLMKHSELHQFIPKQVRRKLL</sequence>
<dbReference type="NCBIfam" id="TIGR04282">
    <property type="entry name" value="glyco_like_cofC"/>
    <property type="match status" value="1"/>
</dbReference>
<keyword evidence="2" id="KW-1185">Reference proteome</keyword>
<dbReference type="Gene3D" id="3.90.550.10">
    <property type="entry name" value="Spore Coat Polysaccharide Biosynthesis Protein SpsA, Chain A"/>
    <property type="match status" value="1"/>
</dbReference>
<name>A0ABQ1SDG1_9FLAO</name>
<dbReference type="InterPro" id="IPR018641">
    <property type="entry name" value="Trfase_1_rSAM/seldom-assoc"/>
</dbReference>